<accession>A0AAW3W3Z7</accession>
<proteinExistence type="predicted"/>
<dbReference type="Pfam" id="PF14031">
    <property type="entry name" value="D-ser_dehydrat"/>
    <property type="match status" value="1"/>
</dbReference>
<feature type="domain" description="D-serine dehydratase-like" evidence="1">
    <location>
        <begin position="2"/>
        <end position="22"/>
    </location>
</feature>
<dbReference type="Gene3D" id="2.40.37.20">
    <property type="entry name" value="D-serine dehydratase-like domain"/>
    <property type="match status" value="1"/>
</dbReference>
<comment type="caution">
    <text evidence="2">The sequence shown here is derived from an EMBL/GenBank/DDBJ whole genome shotgun (WGS) entry which is preliminary data.</text>
</comment>
<protein>
    <recommendedName>
        <fullName evidence="1">D-serine dehydratase-like domain-containing protein</fullName>
    </recommendedName>
</protein>
<evidence type="ECO:0000313" key="3">
    <source>
        <dbReference type="Proteomes" id="UP001194098"/>
    </source>
</evidence>
<reference evidence="2" key="2">
    <citation type="journal article" date="2022" name="Nat. Biotechnol.">
        <title>Carbon-negative production of acetone and isopropanol by gas fermentation at industrial pilot scale.</title>
        <authorList>
            <person name="Liew F.E."/>
            <person name="Nogle R."/>
            <person name="Abdalla T."/>
            <person name="Rasor B.J."/>
            <person name="Canter C."/>
            <person name="Jensen R.O."/>
            <person name="Wang L."/>
            <person name="Strutz J."/>
            <person name="Chirania P."/>
            <person name="De Tissera S."/>
            <person name="Mueller A.P."/>
            <person name="Ruan Z."/>
            <person name="Gao A."/>
            <person name="Tran L."/>
            <person name="Engle N.L."/>
            <person name="Bromley J.C."/>
            <person name="Daniell J."/>
            <person name="Conrado R."/>
            <person name="Tschaplinski T.J."/>
            <person name="Giannone R.J."/>
            <person name="Hettich R.L."/>
            <person name="Karim A.S."/>
            <person name="Simpson S.D."/>
            <person name="Brown S.D."/>
            <person name="Leang C."/>
            <person name="Jewett M.C."/>
            <person name="Kopke M."/>
        </authorList>
    </citation>
    <scope>NUCLEOTIDE SEQUENCE</scope>
    <source>
        <strain evidence="2">DJ015</strain>
    </source>
</reference>
<dbReference type="Proteomes" id="UP001194098">
    <property type="component" value="Unassembled WGS sequence"/>
</dbReference>
<reference evidence="2" key="1">
    <citation type="submission" date="2020-04" db="EMBL/GenBank/DDBJ databases">
        <authorList>
            <person name="Brown S."/>
        </authorList>
    </citation>
    <scope>NUCLEOTIDE SEQUENCE</scope>
    <source>
        <strain evidence="2">DJ015</strain>
    </source>
</reference>
<name>A0AAW3W3Z7_CLOBE</name>
<organism evidence="2 3">
    <name type="scientific">Clostridium beijerinckii</name>
    <name type="common">Clostridium MP</name>
    <dbReference type="NCBI Taxonomy" id="1520"/>
    <lineage>
        <taxon>Bacteria</taxon>
        <taxon>Bacillati</taxon>
        <taxon>Bacillota</taxon>
        <taxon>Clostridia</taxon>
        <taxon>Eubacteriales</taxon>
        <taxon>Clostridiaceae</taxon>
        <taxon>Clostridium</taxon>
    </lineage>
</organism>
<dbReference type="AlphaFoldDB" id="A0AAW3W3Z7"/>
<sequence length="62" mass="7151">MKVGDKVEIIPSHICPVVNLHSIKLTWTSKLMHNMLHYQTSYQVKIIFKSLPYLLPNVISSD</sequence>
<evidence type="ECO:0000313" key="2">
    <source>
        <dbReference type="EMBL" id="MBC2473636.1"/>
    </source>
</evidence>
<dbReference type="InterPro" id="IPR026956">
    <property type="entry name" value="D-ser_dehydrat-like_dom"/>
</dbReference>
<evidence type="ECO:0000259" key="1">
    <source>
        <dbReference type="Pfam" id="PF14031"/>
    </source>
</evidence>
<dbReference type="RefSeq" id="WP_171780378.1">
    <property type="nucleotide sequence ID" value="NZ_JABFUL010000002.1"/>
</dbReference>
<dbReference type="InterPro" id="IPR042208">
    <property type="entry name" value="D-ser_dehydrat-like_sf"/>
</dbReference>
<dbReference type="EMBL" id="JABAGV010000004">
    <property type="protein sequence ID" value="MBC2473636.1"/>
    <property type="molecule type" value="Genomic_DNA"/>
</dbReference>
<gene>
    <name evidence="2" type="ORF">HGI39_02740</name>
</gene>